<evidence type="ECO:0000313" key="3">
    <source>
        <dbReference type="Proteomes" id="UP000197153"/>
    </source>
</evidence>
<protein>
    <recommendedName>
        <fullName evidence="4">Secreted protein</fullName>
    </recommendedName>
</protein>
<feature type="signal peptide" evidence="1">
    <location>
        <begin position="1"/>
        <end position="28"/>
    </location>
</feature>
<reference evidence="2 3" key="1">
    <citation type="submission" date="2017-06" db="EMBL/GenBank/DDBJ databases">
        <title>Complete genome sequence of Nitrospirillum amazonense strain CBAmC, an endophytic nitrogen-fixing and plant growth-promoting bacterium, isolated from sugarcane.</title>
        <authorList>
            <person name="Schwab S."/>
            <person name="dos Santos Teixeira K.R."/>
            <person name="Simoes Araujo J.L."/>
            <person name="Soares Vidal M."/>
            <person name="Borges de Freitas H.R."/>
            <person name="Rivello Crivelaro A.L."/>
            <person name="Bueno de Camargo Nunes A."/>
            <person name="dos Santos C.M."/>
            <person name="Palmeira da Silva Rosa D."/>
            <person name="da Silva Padilha D."/>
            <person name="da Silva E."/>
            <person name="Araujo Terra L."/>
            <person name="Soares Mendes V."/>
            <person name="Farinelli L."/>
            <person name="Magalhaes Cruz L."/>
            <person name="Baldani J.I."/>
        </authorList>
    </citation>
    <scope>NUCLEOTIDE SEQUENCE [LARGE SCALE GENOMIC DNA]</scope>
    <source>
        <strain evidence="2 3">CBAmC</strain>
    </source>
</reference>
<dbReference type="Proteomes" id="UP000197153">
    <property type="component" value="Chromosome 2"/>
</dbReference>
<gene>
    <name evidence="2" type="ORF">Y958_21035</name>
</gene>
<dbReference type="AlphaFoldDB" id="A0A248JXU2"/>
<evidence type="ECO:0008006" key="4">
    <source>
        <dbReference type="Google" id="ProtNLM"/>
    </source>
</evidence>
<dbReference type="KEGG" id="nao:Y958_21035"/>
<feature type="chain" id="PRO_5012602987" description="Secreted protein" evidence="1">
    <location>
        <begin position="29"/>
        <end position="236"/>
    </location>
</feature>
<name>A0A248JXU2_9PROT</name>
<dbReference type="EMBL" id="CP022111">
    <property type="protein sequence ID" value="ASG23311.1"/>
    <property type="molecule type" value="Genomic_DNA"/>
</dbReference>
<proteinExistence type="predicted"/>
<keyword evidence="3" id="KW-1185">Reference proteome</keyword>
<accession>A0A248JXU2</accession>
<organism evidence="2 3">
    <name type="scientific">Nitrospirillum viridazoti CBAmc</name>
    <dbReference type="NCBI Taxonomy" id="1441467"/>
    <lineage>
        <taxon>Bacteria</taxon>
        <taxon>Pseudomonadati</taxon>
        <taxon>Pseudomonadota</taxon>
        <taxon>Alphaproteobacteria</taxon>
        <taxon>Rhodospirillales</taxon>
        <taxon>Azospirillaceae</taxon>
        <taxon>Nitrospirillum</taxon>
        <taxon>Nitrospirillum viridazoti</taxon>
    </lineage>
</organism>
<evidence type="ECO:0000313" key="2">
    <source>
        <dbReference type="EMBL" id="ASG23311.1"/>
    </source>
</evidence>
<keyword evidence="1" id="KW-0732">Signal</keyword>
<sequence length="236" mass="25082">MTDKARPMPSLRWLLPSFLALAPMAALAAQPAVAAKPQGAKAAPGDGPQGIANLNPIALEYGVNTLDNFAPDGRTAIVIRAWRDNGNAWGHATYMVMMKPAGGDRHGWNLVSVEAETPPGVAEIVRDSPHTFEDAVRSVIFAHGTVEGKPQTLLLIATRKIGDSVPDPAPTTIAVYQLTANAQDDDPVGTTADTFRRIRNWQTKKPYCSSDAALATELHIPRPADSEAPETADGCS</sequence>
<evidence type="ECO:0000256" key="1">
    <source>
        <dbReference type="SAM" id="SignalP"/>
    </source>
</evidence>